<dbReference type="SMART" id="SM01149">
    <property type="entry name" value="DUF1237"/>
    <property type="match status" value="1"/>
</dbReference>
<name>A0A0C3G983_OIDMZ</name>
<dbReference type="InterPro" id="IPR008313">
    <property type="entry name" value="GH125"/>
</dbReference>
<dbReference type="AlphaFoldDB" id="A0A0C3G983"/>
<dbReference type="Pfam" id="PF06824">
    <property type="entry name" value="Glyco_hydro_125"/>
    <property type="match status" value="1"/>
</dbReference>
<dbReference type="HOGENOM" id="CLU_017093_0_0_1"/>
<dbReference type="SUPFAM" id="SSF48208">
    <property type="entry name" value="Six-hairpin glycosidases"/>
    <property type="match status" value="1"/>
</dbReference>
<dbReference type="OrthoDB" id="2580243at2759"/>
<reference evidence="1 2" key="1">
    <citation type="submission" date="2014-04" db="EMBL/GenBank/DDBJ databases">
        <authorList>
            <consortium name="DOE Joint Genome Institute"/>
            <person name="Kuo A."/>
            <person name="Martino E."/>
            <person name="Perotto S."/>
            <person name="Kohler A."/>
            <person name="Nagy L.G."/>
            <person name="Floudas D."/>
            <person name="Copeland A."/>
            <person name="Barry K.W."/>
            <person name="Cichocki N."/>
            <person name="Veneault-Fourrey C."/>
            <person name="LaButti K."/>
            <person name="Lindquist E.A."/>
            <person name="Lipzen A."/>
            <person name="Lundell T."/>
            <person name="Morin E."/>
            <person name="Murat C."/>
            <person name="Sun H."/>
            <person name="Tunlid A."/>
            <person name="Henrissat B."/>
            <person name="Grigoriev I.V."/>
            <person name="Hibbett D.S."/>
            <person name="Martin F."/>
            <person name="Nordberg H.P."/>
            <person name="Cantor M.N."/>
            <person name="Hua S.X."/>
        </authorList>
    </citation>
    <scope>NUCLEOTIDE SEQUENCE [LARGE SCALE GENOMIC DNA]</scope>
    <source>
        <strain evidence="1 2">Zn</strain>
    </source>
</reference>
<protein>
    <recommendedName>
        <fullName evidence="3">Glycoside hydrolase family 78 protein</fullName>
    </recommendedName>
</protein>
<proteinExistence type="predicted"/>
<accession>A0A0C3G983</accession>
<dbReference type="EMBL" id="KN832906">
    <property type="protein sequence ID" value="KIM92775.1"/>
    <property type="molecule type" value="Genomic_DNA"/>
</dbReference>
<evidence type="ECO:0008006" key="3">
    <source>
        <dbReference type="Google" id="ProtNLM"/>
    </source>
</evidence>
<dbReference type="GO" id="GO:0005975">
    <property type="term" value="P:carbohydrate metabolic process"/>
    <property type="evidence" value="ECO:0007669"/>
    <property type="project" value="InterPro"/>
</dbReference>
<reference evidence="2" key="2">
    <citation type="submission" date="2015-01" db="EMBL/GenBank/DDBJ databases">
        <title>Evolutionary Origins and Diversification of the Mycorrhizal Mutualists.</title>
        <authorList>
            <consortium name="DOE Joint Genome Institute"/>
            <consortium name="Mycorrhizal Genomics Consortium"/>
            <person name="Kohler A."/>
            <person name="Kuo A."/>
            <person name="Nagy L.G."/>
            <person name="Floudas D."/>
            <person name="Copeland A."/>
            <person name="Barry K.W."/>
            <person name="Cichocki N."/>
            <person name="Veneault-Fourrey C."/>
            <person name="LaButti K."/>
            <person name="Lindquist E.A."/>
            <person name="Lipzen A."/>
            <person name="Lundell T."/>
            <person name="Morin E."/>
            <person name="Murat C."/>
            <person name="Riley R."/>
            <person name="Ohm R."/>
            <person name="Sun H."/>
            <person name="Tunlid A."/>
            <person name="Henrissat B."/>
            <person name="Grigoriev I.V."/>
            <person name="Hibbett D.S."/>
            <person name="Martin F."/>
        </authorList>
    </citation>
    <scope>NUCLEOTIDE SEQUENCE [LARGE SCALE GENOMIC DNA]</scope>
    <source>
        <strain evidence="2">Zn</strain>
    </source>
</reference>
<dbReference type="InParanoid" id="A0A0C3G983"/>
<dbReference type="InterPro" id="IPR008928">
    <property type="entry name" value="6-hairpin_glycosidase_sf"/>
</dbReference>
<sequence>MIVASPFAQFDGNRFYDSEYVRAYRKKLLDYVRSGTQGFGLRFDGTVSNLNVGFVDSQWIKITYSIRAVRFSTKLWISKDGEVTQSTVLSSDTASVVDVCYKLSLELSVNRASYGQLTEGGPIPIPPSKNETMLFSSGYRWAIVNENLDAMVEGTLYENGQPVCVATEIGEDVVTGSPARGIYKGRIEISPGRPSILTATFTLKPGIIPASTVPQLNICSPSSKGDWKLEYNPSSIIIRRNLEYILSNCAIPIISTWQIRFLLDIHQGLDFLAQPKTARTYSKQIHSSVKGHLTWVFQRAQRPHGYWHRSYLANGSPKDGPVFQQDQQCYPLLELCDFYRQFPEERAFVQNILQSNTIRHILQILEDHRDPVTGLYKTEETPGDDAVEYPFHFSSQILLWHTINSLSELYKLFPEITNLDTVQLGQQADSIKTATLKHFVSTHPQTREVIFAYLTNGSGTHTFYHDANDIPTLFALDWNFLDTAKLQRIWRQTMNFGLSPLNKDGFYPEGKFGGLGSVHTRGPWPLGYAQEFIYASLTGNTAAQEDSWRRIQGAMFWDGLFPEAVDSHTGDCVSKAWFSWPGSMIGSALLRFKLKSTEKALI</sequence>
<dbReference type="Gene3D" id="1.50.10.10">
    <property type="match status" value="1"/>
</dbReference>
<gene>
    <name evidence="1" type="ORF">OIDMADRAFT_139049</name>
</gene>
<evidence type="ECO:0000313" key="2">
    <source>
        <dbReference type="Proteomes" id="UP000054321"/>
    </source>
</evidence>
<dbReference type="PANTHER" id="PTHR31047:SF0">
    <property type="entry name" value="MEIOTICALLY UP-REGULATED GENE 157 PROTEIN"/>
    <property type="match status" value="1"/>
</dbReference>
<organism evidence="1 2">
    <name type="scientific">Oidiodendron maius (strain Zn)</name>
    <dbReference type="NCBI Taxonomy" id="913774"/>
    <lineage>
        <taxon>Eukaryota</taxon>
        <taxon>Fungi</taxon>
        <taxon>Dikarya</taxon>
        <taxon>Ascomycota</taxon>
        <taxon>Pezizomycotina</taxon>
        <taxon>Leotiomycetes</taxon>
        <taxon>Leotiomycetes incertae sedis</taxon>
        <taxon>Myxotrichaceae</taxon>
        <taxon>Oidiodendron</taxon>
    </lineage>
</organism>
<keyword evidence="2" id="KW-1185">Reference proteome</keyword>
<dbReference type="GO" id="GO:0003824">
    <property type="term" value="F:catalytic activity"/>
    <property type="evidence" value="ECO:0007669"/>
    <property type="project" value="UniProtKB-ARBA"/>
</dbReference>
<dbReference type="Proteomes" id="UP000054321">
    <property type="component" value="Unassembled WGS sequence"/>
</dbReference>
<dbReference type="PANTHER" id="PTHR31047">
    <property type="entry name" value="MEIOTICALLY UP-REGULATED GENE 157 PROTEIN"/>
    <property type="match status" value="1"/>
</dbReference>
<dbReference type="InterPro" id="IPR012341">
    <property type="entry name" value="6hp_glycosidase-like_sf"/>
</dbReference>
<evidence type="ECO:0000313" key="1">
    <source>
        <dbReference type="EMBL" id="KIM92775.1"/>
    </source>
</evidence>